<gene>
    <name evidence="3" type="ORF">OJ996_02715</name>
</gene>
<proteinExistence type="predicted"/>
<accession>A0ABT3FY25</accession>
<keyword evidence="4" id="KW-1185">Reference proteome</keyword>
<feature type="chain" id="PRO_5045839584" description="Tetratricopeptide repeat protein" evidence="2">
    <location>
        <begin position="23"/>
        <end position="937"/>
    </location>
</feature>
<feature type="compositionally biased region" description="Basic and acidic residues" evidence="1">
    <location>
        <begin position="877"/>
        <end position="888"/>
    </location>
</feature>
<organism evidence="3 4">
    <name type="scientific">Luteolibacter rhizosphaerae</name>
    <dbReference type="NCBI Taxonomy" id="2989719"/>
    <lineage>
        <taxon>Bacteria</taxon>
        <taxon>Pseudomonadati</taxon>
        <taxon>Verrucomicrobiota</taxon>
        <taxon>Verrucomicrobiia</taxon>
        <taxon>Verrucomicrobiales</taxon>
        <taxon>Verrucomicrobiaceae</taxon>
        <taxon>Luteolibacter</taxon>
    </lineage>
</organism>
<dbReference type="Proteomes" id="UP001165653">
    <property type="component" value="Unassembled WGS sequence"/>
</dbReference>
<comment type="caution">
    <text evidence="3">The sequence shown here is derived from an EMBL/GenBank/DDBJ whole genome shotgun (WGS) entry which is preliminary data.</text>
</comment>
<sequence>MPIPFHRLAAFICILCSGFASAQDNRAHFESWLRENRESFPMVGFGRDKIPFARVHTMPPIKSQLKWKDRYFTGFRFTTPEWHEGHVFWMFGMPGDFSAQPDFHWYIVPEQAQEEEFRLVTSRQGARFYPRFRELFPGCGSMVQQTFDGELLKPSSRYIVWFSYPTPQTRELRFALTVGSKRGIAEFGMLPSGYPDIGPLECFRKSPDLKPVPPKDLLAAGMKTFKEKGIAPALEELDLGLRRNIDAGAPFQDFWVTIWREAQTGSGRSEREWAAALNLWLQERCLEFDATDLAVQLGSNGATSLMNVYRYGSARSTLIPFHGQMERRKLSLDPTSYPDSGPAFASLPDVRMREFPVAGLQGASYVAPNGMIGTRREMPNAFGACMHNLAALELMGGEWRTAIERNLWVRAWAERMREKIFEPEGSWYGSQIGIADALFDLGLLELADAQYETALSHDWPDIYQNRSKLAARGNRISIRLELGQADPRMLEELDEIHKATKENPFCHRRAWEAVEITKAKCLAQLGRDAECNEILKRLADDGSHPARLAILKTQIRSGKIEGVEEELLAILELTRDWGRKLDEAALYSLYADFLTNNGRLPEALAMRREAVRLMRSFDLFVQLPQELARLSVLLSKCGDAPASASSADEATRLGDAKDRLPPRVQAEIAGILKQRAASKPVAAPKSLLVDLQPLNASMVPVKGRPLRGRLTLSNPFAQAVEGTLSFSGLPVDAAWKQASGEATVLLGKTGTNQLANVRVEAGSFAVIDLTSPPDQFAPGELSVIWSSPGQKDQISVWTIEDTEAAVAAAVVDAGVFKRNAFYGVPVHHHYQSPAADDGSAPIRAICSIPARVELYDAENRPVYVDANGNGEFGDPGDVVHQDQDRDGSPDIQLRSGETRMRLQVFPSGDLPSDGLKIALESRFQAKWTPFAEDLLQP</sequence>
<dbReference type="InterPro" id="IPR011990">
    <property type="entry name" value="TPR-like_helical_dom_sf"/>
</dbReference>
<reference evidence="3" key="1">
    <citation type="submission" date="2022-10" db="EMBL/GenBank/DDBJ databases">
        <title>Luteolibacter sp. GHJ8, whole genome shotgun sequencing project.</title>
        <authorList>
            <person name="Zhao G."/>
            <person name="Shen L."/>
        </authorList>
    </citation>
    <scope>NUCLEOTIDE SEQUENCE</scope>
    <source>
        <strain evidence="3">GHJ8</strain>
    </source>
</reference>
<evidence type="ECO:0000313" key="4">
    <source>
        <dbReference type="Proteomes" id="UP001165653"/>
    </source>
</evidence>
<feature type="region of interest" description="Disordered" evidence="1">
    <location>
        <begin position="868"/>
        <end position="890"/>
    </location>
</feature>
<dbReference type="EMBL" id="JAPDDR010000001">
    <property type="protein sequence ID" value="MCW1912468.1"/>
    <property type="molecule type" value="Genomic_DNA"/>
</dbReference>
<evidence type="ECO:0000313" key="3">
    <source>
        <dbReference type="EMBL" id="MCW1912468.1"/>
    </source>
</evidence>
<keyword evidence="2" id="KW-0732">Signal</keyword>
<evidence type="ECO:0000256" key="2">
    <source>
        <dbReference type="SAM" id="SignalP"/>
    </source>
</evidence>
<evidence type="ECO:0000256" key="1">
    <source>
        <dbReference type="SAM" id="MobiDB-lite"/>
    </source>
</evidence>
<protein>
    <recommendedName>
        <fullName evidence="5">Tetratricopeptide repeat protein</fullName>
    </recommendedName>
</protein>
<name>A0ABT3FY25_9BACT</name>
<feature type="signal peptide" evidence="2">
    <location>
        <begin position="1"/>
        <end position="22"/>
    </location>
</feature>
<dbReference type="RefSeq" id="WP_264510883.1">
    <property type="nucleotide sequence ID" value="NZ_JAPDDR010000001.1"/>
</dbReference>
<evidence type="ECO:0008006" key="5">
    <source>
        <dbReference type="Google" id="ProtNLM"/>
    </source>
</evidence>
<dbReference type="Gene3D" id="1.25.40.10">
    <property type="entry name" value="Tetratricopeptide repeat domain"/>
    <property type="match status" value="1"/>
</dbReference>